<gene>
    <name evidence="2" type="ORF">ABW286_12690</name>
</gene>
<feature type="transmembrane region" description="Helical" evidence="1">
    <location>
        <begin position="111"/>
        <end position="131"/>
    </location>
</feature>
<reference evidence="2 3" key="1">
    <citation type="submission" date="2024-07" db="EMBL/GenBank/DDBJ databases">
        <authorList>
            <person name="Dulla G.F.J."/>
            <person name="Delorm J.G."/>
        </authorList>
    </citation>
    <scope>NUCLEOTIDE SEQUENCE [LARGE SCALE GENOMIC DNA]</scope>
    <source>
        <strain evidence="2 3">JGD 233</strain>
    </source>
</reference>
<keyword evidence="1" id="KW-0812">Transmembrane</keyword>
<keyword evidence="1" id="KW-1133">Transmembrane helix</keyword>
<accession>A0ABV3N2I3</accession>
<keyword evidence="1" id="KW-0472">Membrane</keyword>
<feature type="transmembrane region" description="Helical" evidence="1">
    <location>
        <begin position="7"/>
        <end position="28"/>
    </location>
</feature>
<dbReference type="EMBL" id="JBFKZN010000006">
    <property type="protein sequence ID" value="MEW5290030.1"/>
    <property type="molecule type" value="Genomic_DNA"/>
</dbReference>
<name>A0ABV3N2I3_9GAMM</name>
<evidence type="ECO:0000313" key="3">
    <source>
        <dbReference type="Proteomes" id="UP001554567"/>
    </source>
</evidence>
<organism evidence="2 3">
    <name type="scientific">Erwinia papayae</name>
    <dbReference type="NCBI Taxonomy" id="206499"/>
    <lineage>
        <taxon>Bacteria</taxon>
        <taxon>Pseudomonadati</taxon>
        <taxon>Pseudomonadota</taxon>
        <taxon>Gammaproteobacteria</taxon>
        <taxon>Enterobacterales</taxon>
        <taxon>Erwiniaceae</taxon>
        <taxon>Erwinia</taxon>
    </lineage>
</organism>
<dbReference type="RefSeq" id="WP_367167703.1">
    <property type="nucleotide sequence ID" value="NZ_JBFKZN010000006.1"/>
</dbReference>
<evidence type="ECO:0000313" key="2">
    <source>
        <dbReference type="EMBL" id="MEW5290030.1"/>
    </source>
</evidence>
<feature type="transmembrane region" description="Helical" evidence="1">
    <location>
        <begin position="48"/>
        <end position="70"/>
    </location>
</feature>
<evidence type="ECO:0000256" key="1">
    <source>
        <dbReference type="SAM" id="Phobius"/>
    </source>
</evidence>
<keyword evidence="3" id="KW-1185">Reference proteome</keyword>
<comment type="caution">
    <text evidence="2">The sequence shown here is derived from an EMBL/GenBank/DDBJ whole genome shotgun (WGS) entry which is preliminary data.</text>
</comment>
<dbReference type="Proteomes" id="UP001554567">
    <property type="component" value="Unassembled WGS sequence"/>
</dbReference>
<protein>
    <submittedName>
        <fullName evidence="2">Uncharacterized protein</fullName>
    </submittedName>
</protein>
<proteinExistence type="predicted"/>
<sequence length="136" mass="15870">MDKPLAAMAIACAWTGFMILIFFFYFTFNKKRYDKTLSHYIERNLPLPAPYSLFFHAGFFGSFAVSYFFCRIIKKKGIAFMPKTCTSVYDFVNSIESGTIKWLERYYRISILLFFLYSLFVLMATVQTLIIKSGAE</sequence>